<proteinExistence type="inferred from homology"/>
<dbReference type="EMBL" id="CR925678">
    <property type="protein sequence ID" value="CAI27212.1"/>
    <property type="molecule type" value="Genomic_DNA"/>
</dbReference>
<dbReference type="GO" id="GO:0008198">
    <property type="term" value="F:ferrous iron binding"/>
    <property type="evidence" value="ECO:0007669"/>
    <property type="project" value="TreeGrafter"/>
</dbReference>
<dbReference type="GO" id="GO:0005737">
    <property type="term" value="C:cytoplasm"/>
    <property type="evidence" value="ECO:0007669"/>
    <property type="project" value="UniProtKB-ARBA"/>
</dbReference>
<dbReference type="SMART" id="SM01219">
    <property type="entry name" value="Frataxin_Cyay"/>
    <property type="match status" value="1"/>
</dbReference>
<accession>A0A0H3M6J1</accession>
<dbReference type="Gene3D" id="3.30.920.10">
    <property type="entry name" value="Frataxin/CyaY"/>
    <property type="match status" value="1"/>
</dbReference>
<evidence type="ECO:0000313" key="4">
    <source>
        <dbReference type="Proteomes" id="UP000001021"/>
    </source>
</evidence>
<keyword evidence="2" id="KW-0408">Iron</keyword>
<dbReference type="KEGG" id="erw:ERWE_CDS_07180"/>
<dbReference type="RefSeq" id="WP_011155362.1">
    <property type="nucleotide sequence ID" value="NC_005295.2"/>
</dbReference>
<dbReference type="SUPFAM" id="SSF55387">
    <property type="entry name" value="Frataxin/Nqo15-like"/>
    <property type="match status" value="1"/>
</dbReference>
<dbReference type="AlphaFoldDB" id="A0A0H3M6J1"/>
<dbReference type="PROSITE" id="PS01344">
    <property type="entry name" value="FRATAXIN_1"/>
    <property type="match status" value="1"/>
</dbReference>
<evidence type="ECO:0000256" key="1">
    <source>
        <dbReference type="ARBA" id="ARBA00008183"/>
    </source>
</evidence>
<dbReference type="PANTHER" id="PTHR16821:SF2">
    <property type="entry name" value="FRATAXIN, MITOCHONDRIAL"/>
    <property type="match status" value="1"/>
</dbReference>
<dbReference type="Pfam" id="PF01491">
    <property type="entry name" value="Frataxin_Cyay"/>
    <property type="match status" value="1"/>
</dbReference>
<dbReference type="NCBIfam" id="TIGR03421">
    <property type="entry name" value="FeS_CyaY"/>
    <property type="match status" value="1"/>
</dbReference>
<dbReference type="GO" id="GO:0051537">
    <property type="term" value="F:2 iron, 2 sulfur cluster binding"/>
    <property type="evidence" value="ECO:0007669"/>
    <property type="project" value="TreeGrafter"/>
</dbReference>
<name>A0A0H3M6J1_EHRRW</name>
<dbReference type="InterPro" id="IPR002908">
    <property type="entry name" value="Frataxin/CyaY"/>
</dbReference>
<dbReference type="GO" id="GO:0008199">
    <property type="term" value="F:ferric iron binding"/>
    <property type="evidence" value="ECO:0007669"/>
    <property type="project" value="InterPro"/>
</dbReference>
<dbReference type="InterPro" id="IPR036524">
    <property type="entry name" value="Frataxin/CyaY_sf"/>
</dbReference>
<dbReference type="KEGG" id="eru:Erum6830"/>
<organism evidence="3 4">
    <name type="scientific">Ehrlichia ruminantium (strain Welgevonden)</name>
    <dbReference type="NCBI Taxonomy" id="254945"/>
    <lineage>
        <taxon>Bacteria</taxon>
        <taxon>Pseudomonadati</taxon>
        <taxon>Pseudomonadota</taxon>
        <taxon>Alphaproteobacteria</taxon>
        <taxon>Rickettsiales</taxon>
        <taxon>Anaplasmataceae</taxon>
        <taxon>Ehrlichia</taxon>
    </lineage>
</organism>
<dbReference type="GO" id="GO:0004322">
    <property type="term" value="F:ferroxidase activity"/>
    <property type="evidence" value="ECO:0007669"/>
    <property type="project" value="TreeGrafter"/>
</dbReference>
<dbReference type="PROSITE" id="PS50810">
    <property type="entry name" value="FRATAXIN_2"/>
    <property type="match status" value="1"/>
</dbReference>
<protein>
    <submittedName>
        <fullName evidence="3">CyaY protein</fullName>
    </submittedName>
</protein>
<keyword evidence="4" id="KW-1185">Reference proteome</keyword>
<comment type="similarity">
    <text evidence="1">Belongs to the frataxin family.</text>
</comment>
<evidence type="ECO:0000256" key="2">
    <source>
        <dbReference type="ARBA" id="ARBA00023004"/>
    </source>
</evidence>
<gene>
    <name evidence="3" type="primary">cyaY</name>
    <name evidence="3" type="ordered locus">ERWE_CDS_07180</name>
</gene>
<evidence type="ECO:0000313" key="3">
    <source>
        <dbReference type="EMBL" id="CAI27212.1"/>
    </source>
</evidence>
<reference evidence="3 4" key="1">
    <citation type="journal article" date="2006" name="J. Bacteriol.">
        <title>Comparative genomic analysis of three strains of Ehrlichia ruminantium reveals an active process of genome size plasticity.</title>
        <authorList>
            <person name="Frutos R."/>
            <person name="Viari A."/>
            <person name="Ferraz C."/>
            <person name="Morgat A."/>
            <person name="Eychenie S."/>
            <person name="Kandassami Y."/>
            <person name="Chantal I."/>
            <person name="Bensaid A."/>
            <person name="Coissac E."/>
            <person name="Vachiery N."/>
            <person name="Demaille J."/>
            <person name="Martinez D."/>
        </authorList>
    </citation>
    <scope>NUCLEOTIDE SEQUENCE [LARGE SCALE GENOMIC DNA]</scope>
    <source>
        <strain evidence="3 4">Welgevonden</strain>
    </source>
</reference>
<dbReference type="HOGENOM" id="CLU_080880_4_1_5"/>
<dbReference type="GO" id="GO:0006879">
    <property type="term" value="P:intracellular iron ion homeostasis"/>
    <property type="evidence" value="ECO:0007669"/>
    <property type="project" value="TreeGrafter"/>
</dbReference>
<sequence length="109" mass="12259">MPHFLCVSDFQSLSYNVLDTLVNMIDAADLDGILECENCNGIVSISDGKGNVYIVSKHEPSLQIWVASPISGSVRFSYNKSLNIWVNNNNDELFHFLKSEINMLFNVMI</sequence>
<dbReference type="GO" id="GO:0016226">
    <property type="term" value="P:iron-sulfur cluster assembly"/>
    <property type="evidence" value="ECO:0007669"/>
    <property type="project" value="InterPro"/>
</dbReference>
<dbReference type="GO" id="GO:0034986">
    <property type="term" value="F:iron chaperone activity"/>
    <property type="evidence" value="ECO:0007669"/>
    <property type="project" value="TreeGrafter"/>
</dbReference>
<dbReference type="PANTHER" id="PTHR16821">
    <property type="entry name" value="FRATAXIN"/>
    <property type="match status" value="1"/>
</dbReference>
<dbReference type="GeneID" id="33057553"/>
<dbReference type="Proteomes" id="UP000001021">
    <property type="component" value="Chromosome"/>
</dbReference>
<dbReference type="InterPro" id="IPR020895">
    <property type="entry name" value="Frataxin_CS"/>
</dbReference>
<dbReference type="eggNOG" id="COG1965">
    <property type="taxonomic scope" value="Bacteria"/>
</dbReference>